<dbReference type="GO" id="GO:0009507">
    <property type="term" value="C:chloroplast"/>
    <property type="evidence" value="ECO:0007669"/>
    <property type="project" value="UniProtKB-SubCell"/>
</dbReference>
<evidence type="ECO:0000256" key="5">
    <source>
        <dbReference type="ARBA" id="ARBA00022516"/>
    </source>
</evidence>
<keyword evidence="11" id="KW-0443">Lipid metabolism</keyword>
<evidence type="ECO:0000256" key="14">
    <source>
        <dbReference type="SAM" id="MobiDB-lite"/>
    </source>
</evidence>
<keyword evidence="9" id="KW-0276">Fatty acid metabolism</keyword>
<dbReference type="InterPro" id="IPR009081">
    <property type="entry name" value="PP-bd_ACP"/>
</dbReference>
<dbReference type="AlphaFoldDB" id="A0A8S1ZK75"/>
<evidence type="ECO:0000256" key="13">
    <source>
        <dbReference type="RuleBase" id="RU000722"/>
    </source>
</evidence>
<evidence type="ECO:0000256" key="2">
    <source>
        <dbReference type="ARBA" id="ARBA00004229"/>
    </source>
</evidence>
<evidence type="ECO:0000256" key="9">
    <source>
        <dbReference type="ARBA" id="ARBA00022832"/>
    </source>
</evidence>
<dbReference type="Proteomes" id="UP000682877">
    <property type="component" value="Chromosome 1"/>
</dbReference>
<dbReference type="GO" id="GO:0031177">
    <property type="term" value="F:phosphopantetheine binding"/>
    <property type="evidence" value="ECO:0007669"/>
    <property type="project" value="InterPro"/>
</dbReference>
<dbReference type="InterPro" id="IPR044813">
    <property type="entry name" value="ACP_chloroplastic"/>
</dbReference>
<dbReference type="GO" id="GO:0000036">
    <property type="term" value="F:acyl carrier activity"/>
    <property type="evidence" value="ECO:0007669"/>
    <property type="project" value="InterPro"/>
</dbReference>
<dbReference type="NCBIfam" id="TIGR00517">
    <property type="entry name" value="acyl_carrier"/>
    <property type="match status" value="1"/>
</dbReference>
<name>A0A8S1ZK75_ARAAE</name>
<evidence type="ECO:0000313" key="16">
    <source>
        <dbReference type="EMBL" id="CAE5960339.1"/>
    </source>
</evidence>
<organism evidence="16 17">
    <name type="scientific">Arabidopsis arenosa</name>
    <name type="common">Sand rock-cress</name>
    <name type="synonym">Cardaminopsis arenosa</name>
    <dbReference type="NCBI Taxonomy" id="38785"/>
    <lineage>
        <taxon>Eukaryota</taxon>
        <taxon>Viridiplantae</taxon>
        <taxon>Streptophyta</taxon>
        <taxon>Embryophyta</taxon>
        <taxon>Tracheophyta</taxon>
        <taxon>Spermatophyta</taxon>
        <taxon>Magnoliopsida</taxon>
        <taxon>eudicotyledons</taxon>
        <taxon>Gunneridae</taxon>
        <taxon>Pentapetalae</taxon>
        <taxon>rosids</taxon>
        <taxon>malvids</taxon>
        <taxon>Brassicales</taxon>
        <taxon>Brassicaceae</taxon>
        <taxon>Camelineae</taxon>
        <taxon>Arabidopsis</taxon>
    </lineage>
</organism>
<dbReference type="PANTHER" id="PTHR46153:SF20">
    <property type="entry name" value="ACYL CARRIER PROTEIN 2, CHLOROPLASTIC-RELATED"/>
    <property type="match status" value="1"/>
</dbReference>
<dbReference type="HAMAP" id="MF_01217">
    <property type="entry name" value="Acyl_carrier"/>
    <property type="match status" value="1"/>
</dbReference>
<evidence type="ECO:0000259" key="15">
    <source>
        <dbReference type="PROSITE" id="PS50075"/>
    </source>
</evidence>
<feature type="domain" description="Carrier" evidence="15">
    <location>
        <begin position="218"/>
        <end position="293"/>
    </location>
</feature>
<dbReference type="SUPFAM" id="SSF47336">
    <property type="entry name" value="ACP-like"/>
    <property type="match status" value="1"/>
</dbReference>
<evidence type="ECO:0000256" key="4">
    <source>
        <dbReference type="ARBA" id="ARBA00022450"/>
    </source>
</evidence>
<comment type="similarity">
    <text evidence="3">Belongs to the acyl carrier protein (ACP) family.</text>
</comment>
<dbReference type="SMART" id="SM00823">
    <property type="entry name" value="PKS_PP"/>
    <property type="match status" value="1"/>
</dbReference>
<evidence type="ECO:0000256" key="6">
    <source>
        <dbReference type="ARBA" id="ARBA00022528"/>
    </source>
</evidence>
<feature type="region of interest" description="Disordered" evidence="14">
    <location>
        <begin position="43"/>
        <end position="72"/>
    </location>
</feature>
<dbReference type="Gene3D" id="1.10.1200.10">
    <property type="entry name" value="ACP-like"/>
    <property type="match status" value="1"/>
</dbReference>
<dbReference type="InterPro" id="IPR020806">
    <property type="entry name" value="PKS_PP-bd"/>
</dbReference>
<accession>A0A8S1ZK75</accession>
<proteinExistence type="inferred from homology"/>
<comment type="function">
    <text evidence="1 13">Carrier of the growing fatty acid chain in fatty acid biosynthesis.</text>
</comment>
<keyword evidence="10" id="KW-0809">Transit peptide</keyword>
<keyword evidence="12 13" id="KW-0275">Fatty acid biosynthesis</keyword>
<dbReference type="Pfam" id="PF00550">
    <property type="entry name" value="PP-binding"/>
    <property type="match status" value="1"/>
</dbReference>
<dbReference type="InterPro" id="IPR006162">
    <property type="entry name" value="Ppantetheine_attach_site"/>
</dbReference>
<keyword evidence="6" id="KW-0150">Chloroplast</keyword>
<evidence type="ECO:0000256" key="3">
    <source>
        <dbReference type="ARBA" id="ARBA00010930"/>
    </source>
</evidence>
<gene>
    <name evidence="16" type="ORF">AARE701A_LOCUS3786</name>
</gene>
<keyword evidence="17" id="KW-1185">Reference proteome</keyword>
<dbReference type="PROSITE" id="PS50075">
    <property type="entry name" value="CARRIER"/>
    <property type="match status" value="1"/>
</dbReference>
<evidence type="ECO:0000313" key="17">
    <source>
        <dbReference type="Proteomes" id="UP000682877"/>
    </source>
</evidence>
<keyword evidence="5 13" id="KW-0444">Lipid biosynthesis</keyword>
<evidence type="ECO:0000256" key="7">
    <source>
        <dbReference type="ARBA" id="ARBA00022553"/>
    </source>
</evidence>
<protein>
    <recommendedName>
        <fullName evidence="13">Acyl carrier protein</fullName>
    </recommendedName>
</protein>
<evidence type="ECO:0000256" key="12">
    <source>
        <dbReference type="ARBA" id="ARBA00023160"/>
    </source>
</evidence>
<keyword evidence="4 13" id="KW-0596">Phosphopantetheine</keyword>
<evidence type="ECO:0000256" key="11">
    <source>
        <dbReference type="ARBA" id="ARBA00023098"/>
    </source>
</evidence>
<evidence type="ECO:0000256" key="8">
    <source>
        <dbReference type="ARBA" id="ARBA00022640"/>
    </source>
</evidence>
<reference evidence="16" key="1">
    <citation type="submission" date="2021-01" db="EMBL/GenBank/DDBJ databases">
        <authorList>
            <person name="Bezrukov I."/>
        </authorList>
    </citation>
    <scope>NUCLEOTIDE SEQUENCE</scope>
</reference>
<keyword evidence="7" id="KW-0597">Phosphoprotein</keyword>
<evidence type="ECO:0000256" key="10">
    <source>
        <dbReference type="ARBA" id="ARBA00022946"/>
    </source>
</evidence>
<dbReference type="PROSITE" id="PS00012">
    <property type="entry name" value="PHOSPHOPANTETHEINE"/>
    <property type="match status" value="1"/>
</dbReference>
<dbReference type="PANTHER" id="PTHR46153">
    <property type="entry name" value="ACYL CARRIER PROTEIN"/>
    <property type="match status" value="1"/>
</dbReference>
<dbReference type="EMBL" id="LR999451">
    <property type="protein sequence ID" value="CAE5960339.1"/>
    <property type="molecule type" value="Genomic_DNA"/>
</dbReference>
<sequence>MVDHHGGYNRDEKSQYGFPHQNLRADRVVARVEKSVNLVIGHRQTQRQASSMEHERNQMDYKGTSSNEGKTKGKYMTKKIPKWKHNDSENKIGQKENNEPPTMIVAGGWVYFCLIEPSSSESRLYRCQHVFDGSKASSTKPHQAGVSLRLLRLTPISRFIHSMASIAASSSTSLLARPRQLVIAANQVKCFTYGRRTNLSFNLRQLPTRLSVSCAAKPETVDKVCAVVRKQLSLKEADEISAATKFAALGADSLDTVEIVMGLEEEFGIEMAEEKAQSIATVEQAAELIEELLLEKAK</sequence>
<dbReference type="InterPro" id="IPR003231">
    <property type="entry name" value="ACP"/>
</dbReference>
<evidence type="ECO:0000256" key="1">
    <source>
        <dbReference type="ARBA" id="ARBA00003180"/>
    </source>
</evidence>
<dbReference type="InterPro" id="IPR036736">
    <property type="entry name" value="ACP-like_sf"/>
</dbReference>
<comment type="subcellular location">
    <subcellularLocation>
        <location evidence="2">Plastid</location>
        <location evidence="2">Chloroplast</location>
    </subcellularLocation>
</comment>
<keyword evidence="8" id="KW-0934">Plastid</keyword>